<evidence type="ECO:0000313" key="3">
    <source>
        <dbReference type="Proteomes" id="UP000568696"/>
    </source>
</evidence>
<reference evidence="2 3" key="1">
    <citation type="journal article" date="2020" name="Biotechnol. Biofuels">
        <title>New insights from the biogas microbiome by comprehensive genome-resolved metagenomics of nearly 1600 species originating from multiple anaerobic digesters.</title>
        <authorList>
            <person name="Campanaro S."/>
            <person name="Treu L."/>
            <person name="Rodriguez-R L.M."/>
            <person name="Kovalovszki A."/>
            <person name="Ziels R.M."/>
            <person name="Maus I."/>
            <person name="Zhu X."/>
            <person name="Kougias P.G."/>
            <person name="Basile A."/>
            <person name="Luo G."/>
            <person name="Schluter A."/>
            <person name="Konstantinidis K.T."/>
            <person name="Angelidaki I."/>
        </authorList>
    </citation>
    <scope>NUCLEOTIDE SEQUENCE [LARGE SCALE GENOMIC DNA]</scope>
    <source>
        <strain evidence="2">AS23ysBPME_344</strain>
    </source>
</reference>
<sequence>MIPAAYPVSVIRACEQVLLDAQSEPDQLMRRAAHAVAVAAESLLAGQEHPYVLLLV</sequence>
<evidence type="ECO:0000259" key="1">
    <source>
        <dbReference type="PROSITE" id="PS51385"/>
    </source>
</evidence>
<organism evidence="2 3">
    <name type="scientific">Corynebacterium pollutisoli</name>
    <dbReference type="NCBI Taxonomy" id="1610489"/>
    <lineage>
        <taxon>Bacteria</taxon>
        <taxon>Bacillati</taxon>
        <taxon>Actinomycetota</taxon>
        <taxon>Actinomycetes</taxon>
        <taxon>Mycobacteriales</taxon>
        <taxon>Corynebacteriaceae</taxon>
        <taxon>Corynebacterium</taxon>
    </lineage>
</organism>
<proteinExistence type="predicted"/>
<dbReference type="Proteomes" id="UP000568696">
    <property type="component" value="Unassembled WGS sequence"/>
</dbReference>
<dbReference type="InterPro" id="IPR004443">
    <property type="entry name" value="YjeF_N_dom"/>
</dbReference>
<dbReference type="EMBL" id="JAAYSN010000342">
    <property type="protein sequence ID" value="NLP40478.1"/>
    <property type="molecule type" value="Genomic_DNA"/>
</dbReference>
<accession>A0A7X8N078</accession>
<evidence type="ECO:0000313" key="2">
    <source>
        <dbReference type="EMBL" id="NLP40478.1"/>
    </source>
</evidence>
<gene>
    <name evidence="2" type="ORF">GX356_12335</name>
</gene>
<feature type="non-terminal residue" evidence="2">
    <location>
        <position position="56"/>
    </location>
</feature>
<feature type="domain" description="YjeF N-terminal" evidence="1">
    <location>
        <begin position="11"/>
        <end position="56"/>
    </location>
</feature>
<comment type="caution">
    <text evidence="2">The sequence shown here is derived from an EMBL/GenBank/DDBJ whole genome shotgun (WGS) entry which is preliminary data.</text>
</comment>
<dbReference type="AlphaFoldDB" id="A0A7X8N078"/>
<dbReference type="PROSITE" id="PS51385">
    <property type="entry name" value="YJEF_N"/>
    <property type="match status" value="1"/>
</dbReference>
<protein>
    <submittedName>
        <fullName evidence="2">Bifunctional ADP-dependent NAD(P)H-hydrate dehydratase/NAD(P)H-hydrate epimerase</fullName>
    </submittedName>
</protein>
<name>A0A7X8N078_9CORY</name>